<dbReference type="HAMAP" id="MF_01398">
    <property type="entry name" value="ATP_synth_b_bprime"/>
    <property type="match status" value="1"/>
</dbReference>
<evidence type="ECO:0000313" key="15">
    <source>
        <dbReference type="EMBL" id="OAN56894.1"/>
    </source>
</evidence>
<protein>
    <recommendedName>
        <fullName evidence="12">ATP synthase subunit b</fullName>
    </recommendedName>
    <alternativeName>
        <fullName evidence="12">ATP synthase F(0) sector subunit b</fullName>
    </alternativeName>
    <alternativeName>
        <fullName evidence="12">ATPase subunit I</fullName>
    </alternativeName>
    <alternativeName>
        <fullName evidence="12">F-type ATPase subunit b</fullName>
        <shortName evidence="12">F-ATPase subunit b</shortName>
    </alternativeName>
</protein>
<dbReference type="GO" id="GO:0045259">
    <property type="term" value="C:proton-transporting ATP synthase complex"/>
    <property type="evidence" value="ECO:0007669"/>
    <property type="project" value="UniProtKB-KW"/>
</dbReference>
<dbReference type="PANTHER" id="PTHR34264:SF3">
    <property type="entry name" value="ATP SYNTHASE SUBUNIT B, CHLOROPLASTIC"/>
    <property type="match status" value="1"/>
</dbReference>
<keyword evidence="6 12" id="KW-0406">Ion transport</keyword>
<comment type="subunit">
    <text evidence="12">F-type ATPases have 2 components, F(1) - the catalytic core - and F(0) - the membrane proton channel. F(1) has five subunits: alpha(3), beta(3), gamma(1), delta(1), epsilon(1). F(0) has three main subunits: a(1), b(2) and c(10-14). The alpha and beta chains form an alternating ring which encloses part of the gamma chain. F(1) is attached to F(0) by a central stalk formed by the gamma and epsilon chains, while a peripheral stalk is formed by the delta and b chains.</text>
</comment>
<evidence type="ECO:0000313" key="16">
    <source>
        <dbReference type="Proteomes" id="UP000078543"/>
    </source>
</evidence>
<evidence type="ECO:0000256" key="9">
    <source>
        <dbReference type="ARBA" id="ARBA00025198"/>
    </source>
</evidence>
<dbReference type="STRING" id="1437059.A6A05_07960"/>
<evidence type="ECO:0000256" key="1">
    <source>
        <dbReference type="ARBA" id="ARBA00022448"/>
    </source>
</evidence>
<dbReference type="RefSeq" id="WP_068497769.1">
    <property type="nucleotide sequence ID" value="NZ_LWQU01000085.1"/>
</dbReference>
<accession>A0A178MZX0</accession>
<dbReference type="GO" id="GO:0005886">
    <property type="term" value="C:plasma membrane"/>
    <property type="evidence" value="ECO:0007669"/>
    <property type="project" value="UniProtKB-SubCell"/>
</dbReference>
<keyword evidence="12" id="KW-1003">Cell membrane</keyword>
<keyword evidence="3 12" id="KW-0812">Transmembrane</keyword>
<dbReference type="CDD" id="cd06503">
    <property type="entry name" value="ATP-synt_Fo_b"/>
    <property type="match status" value="1"/>
</dbReference>
<dbReference type="Pfam" id="PF00430">
    <property type="entry name" value="ATP-synt_B"/>
    <property type="match status" value="1"/>
</dbReference>
<evidence type="ECO:0000256" key="7">
    <source>
        <dbReference type="ARBA" id="ARBA00023136"/>
    </source>
</evidence>
<comment type="function">
    <text evidence="9 12">F(1)F(0) ATP synthase produces ATP from ADP in the presence of a proton or sodium gradient. F-type ATPases consist of two structural domains, F(1) containing the extramembraneous catalytic core and F(0) containing the membrane proton channel, linked together by a central stalk and a peripheral stalk. During catalysis, ATP synthesis in the catalytic domain of F(1) is coupled via a rotary mechanism of the central stalk subunits to proton translocation.</text>
</comment>
<keyword evidence="5 12" id="KW-1133">Transmembrane helix</keyword>
<keyword evidence="8 12" id="KW-0066">ATP synthesis</keyword>
<dbReference type="OrthoDB" id="8479836at2"/>
<comment type="similarity">
    <text evidence="12 13">Belongs to the ATPase B chain family.</text>
</comment>
<sequence length="176" mass="19005">MISVAYAADAHHAAGPFYTDAAFWVGIAFIMVVALAMKPVVRALGAGLDARSAKIKARIDEAARLREEAQETLARYQRKQRDAMKEAEEIIAHAKAEAERLAAQSAKDLDASLKRREQQAMDRIAQAEAQAVKEVKNLAVDVAIAAARQVLAESITADQAAALVDGAIQELPHKLH</sequence>
<evidence type="ECO:0000256" key="4">
    <source>
        <dbReference type="ARBA" id="ARBA00022781"/>
    </source>
</evidence>
<proteinExistence type="inferred from homology"/>
<dbReference type="EMBL" id="LWQU01000085">
    <property type="protein sequence ID" value="OAN56894.1"/>
    <property type="molecule type" value="Genomic_DNA"/>
</dbReference>
<evidence type="ECO:0000256" key="5">
    <source>
        <dbReference type="ARBA" id="ARBA00022989"/>
    </source>
</evidence>
<comment type="function">
    <text evidence="10">Component of the F(0) channel, it forms part of the peripheral stalk, linking F(1) to F(0). The b'-subunit is a diverged and duplicated form of b found in plants and photosynthetic bacteria.</text>
</comment>
<dbReference type="Proteomes" id="UP000078543">
    <property type="component" value="Unassembled WGS sequence"/>
</dbReference>
<keyword evidence="1 12" id="KW-0813">Transport</keyword>
<dbReference type="AlphaFoldDB" id="A0A178MZX0"/>
<evidence type="ECO:0000256" key="8">
    <source>
        <dbReference type="ARBA" id="ARBA00023310"/>
    </source>
</evidence>
<gene>
    <name evidence="12" type="primary">atpF</name>
    <name evidence="15" type="ORF">A6A05_07960</name>
</gene>
<evidence type="ECO:0000256" key="6">
    <source>
        <dbReference type="ARBA" id="ARBA00023065"/>
    </source>
</evidence>
<evidence type="ECO:0000256" key="13">
    <source>
        <dbReference type="RuleBase" id="RU003848"/>
    </source>
</evidence>
<evidence type="ECO:0000256" key="12">
    <source>
        <dbReference type="HAMAP-Rule" id="MF_01398"/>
    </source>
</evidence>
<evidence type="ECO:0000256" key="2">
    <source>
        <dbReference type="ARBA" id="ARBA00022547"/>
    </source>
</evidence>
<comment type="caution">
    <text evidence="15">The sequence shown here is derived from an EMBL/GenBank/DDBJ whole genome shotgun (WGS) entry which is preliminary data.</text>
</comment>
<keyword evidence="4 12" id="KW-0375">Hydrogen ion transport</keyword>
<keyword evidence="2 12" id="KW-0138">CF(0)</keyword>
<keyword evidence="14" id="KW-0175">Coiled coil</keyword>
<reference evidence="15 16" key="1">
    <citation type="submission" date="2016-04" db="EMBL/GenBank/DDBJ databases">
        <title>Draft genome sequence of freshwater magnetotactic bacteria Magnetospirillum marisnigri SP-1 and Magnetospirillum moscoviense BB-1.</title>
        <authorList>
            <person name="Koziaeva V."/>
            <person name="Dziuba M.V."/>
            <person name="Ivanov T.M."/>
            <person name="Kuznetsov B."/>
            <person name="Grouzdev D.S."/>
        </authorList>
    </citation>
    <scope>NUCLEOTIDE SEQUENCE [LARGE SCALE GENOMIC DNA]</scope>
    <source>
        <strain evidence="15 16">BB-1</strain>
    </source>
</reference>
<keyword evidence="7 12" id="KW-0472">Membrane</keyword>
<evidence type="ECO:0000256" key="10">
    <source>
        <dbReference type="ARBA" id="ARBA00025614"/>
    </source>
</evidence>
<keyword evidence="16" id="KW-1185">Reference proteome</keyword>
<dbReference type="GO" id="GO:0012505">
    <property type="term" value="C:endomembrane system"/>
    <property type="evidence" value="ECO:0007669"/>
    <property type="project" value="UniProtKB-SubCell"/>
</dbReference>
<evidence type="ECO:0000256" key="11">
    <source>
        <dbReference type="ARBA" id="ARBA00037847"/>
    </source>
</evidence>
<evidence type="ECO:0000256" key="14">
    <source>
        <dbReference type="SAM" id="Coils"/>
    </source>
</evidence>
<dbReference type="GO" id="GO:0046933">
    <property type="term" value="F:proton-transporting ATP synthase activity, rotational mechanism"/>
    <property type="evidence" value="ECO:0007669"/>
    <property type="project" value="UniProtKB-UniRule"/>
</dbReference>
<dbReference type="InterPro" id="IPR002146">
    <property type="entry name" value="ATP_synth_b/b'su_bac/chlpt"/>
</dbReference>
<organism evidence="15 16">
    <name type="scientific">Magnetospirillum moscoviense</name>
    <dbReference type="NCBI Taxonomy" id="1437059"/>
    <lineage>
        <taxon>Bacteria</taxon>
        <taxon>Pseudomonadati</taxon>
        <taxon>Pseudomonadota</taxon>
        <taxon>Alphaproteobacteria</taxon>
        <taxon>Rhodospirillales</taxon>
        <taxon>Rhodospirillaceae</taxon>
        <taxon>Magnetospirillum</taxon>
    </lineage>
</organism>
<dbReference type="PANTHER" id="PTHR34264">
    <property type="entry name" value="ATP SYNTHASE SUBUNIT B, CHLOROPLASTIC"/>
    <property type="match status" value="1"/>
</dbReference>
<evidence type="ECO:0000256" key="3">
    <source>
        <dbReference type="ARBA" id="ARBA00022692"/>
    </source>
</evidence>
<comment type="subcellular location">
    <subcellularLocation>
        <location evidence="12">Cell membrane</location>
        <topology evidence="12">Single-pass membrane protein</topology>
    </subcellularLocation>
    <subcellularLocation>
        <location evidence="11">Endomembrane system</location>
        <topology evidence="11">Single-pass membrane protein</topology>
    </subcellularLocation>
</comment>
<feature type="transmembrane region" description="Helical" evidence="12">
    <location>
        <begin position="21"/>
        <end position="41"/>
    </location>
</feature>
<feature type="coiled-coil region" evidence="14">
    <location>
        <begin position="52"/>
        <end position="130"/>
    </location>
</feature>
<name>A0A178MZX0_9PROT</name>